<accession>A0A7X3LI65</accession>
<dbReference type="Proteomes" id="UP000460318">
    <property type="component" value="Unassembled WGS sequence"/>
</dbReference>
<dbReference type="AlphaFoldDB" id="A0A7X3LI65"/>
<organism evidence="1 2">
    <name type="scientific">Paenibacillus dendrobii</name>
    <dbReference type="NCBI Taxonomy" id="2691084"/>
    <lineage>
        <taxon>Bacteria</taxon>
        <taxon>Bacillati</taxon>
        <taxon>Bacillota</taxon>
        <taxon>Bacilli</taxon>
        <taxon>Bacillales</taxon>
        <taxon>Paenibacillaceae</taxon>
        <taxon>Paenibacillus</taxon>
    </lineage>
</organism>
<reference evidence="1 2" key="1">
    <citation type="submission" date="2019-12" db="EMBL/GenBank/DDBJ databases">
        <title>Paenibacillus sp. nov., an endophytic bacterium isolated from the stem of Dendrobium.</title>
        <authorList>
            <person name="Zhao R."/>
        </authorList>
    </citation>
    <scope>NUCLEOTIDE SEQUENCE [LARGE SCALE GENOMIC DNA]</scope>
    <source>
        <strain evidence="1 2">HJL G12</strain>
    </source>
</reference>
<sequence>MNKLEAAVKKVERYESKILVQVETLKNLGADPLECWATFPAGSEERKAAVEIGILQRDLNRAKQDLLKRQNIEAKKENKNTSKAIEESAGLKKWMQSKTGTWHKIGFEIENNRYPSCQSYNLDRPNLLQGDPLDLPPDGAHVCKKCQSKNSGKLWTHIK</sequence>
<name>A0A7X3LI65_9BACL</name>
<gene>
    <name evidence="1" type="ORF">GRF59_15085</name>
</gene>
<evidence type="ECO:0000313" key="1">
    <source>
        <dbReference type="EMBL" id="MWV44945.1"/>
    </source>
</evidence>
<proteinExistence type="predicted"/>
<dbReference type="RefSeq" id="WP_160498551.1">
    <property type="nucleotide sequence ID" value="NZ_WUBI01000002.1"/>
</dbReference>
<dbReference type="EMBL" id="WUBI01000002">
    <property type="protein sequence ID" value="MWV44945.1"/>
    <property type="molecule type" value="Genomic_DNA"/>
</dbReference>
<keyword evidence="2" id="KW-1185">Reference proteome</keyword>
<comment type="caution">
    <text evidence="1">The sequence shown here is derived from an EMBL/GenBank/DDBJ whole genome shotgun (WGS) entry which is preliminary data.</text>
</comment>
<evidence type="ECO:0000313" key="2">
    <source>
        <dbReference type="Proteomes" id="UP000460318"/>
    </source>
</evidence>
<protein>
    <submittedName>
        <fullName evidence="1">Uncharacterized protein</fullName>
    </submittedName>
</protein>